<organism evidence="2 3">
    <name type="scientific">Micromonospora ureilytica</name>
    <dbReference type="NCBI Taxonomy" id="709868"/>
    <lineage>
        <taxon>Bacteria</taxon>
        <taxon>Bacillati</taxon>
        <taxon>Actinomycetota</taxon>
        <taxon>Actinomycetes</taxon>
        <taxon>Micromonosporales</taxon>
        <taxon>Micromonosporaceae</taxon>
        <taxon>Micromonospora</taxon>
    </lineage>
</organism>
<keyword evidence="3" id="KW-1185">Reference proteome</keyword>
<dbReference type="SUPFAM" id="SSF54593">
    <property type="entry name" value="Glyoxalase/Bleomycin resistance protein/Dihydroxybiphenyl dioxygenase"/>
    <property type="match status" value="1"/>
</dbReference>
<protein>
    <submittedName>
        <fullName evidence="2">Enzyme related to lactoylglutathione lyase</fullName>
    </submittedName>
</protein>
<evidence type="ECO:0000259" key="1">
    <source>
        <dbReference type="PROSITE" id="PS51819"/>
    </source>
</evidence>
<feature type="domain" description="VOC" evidence="1">
    <location>
        <begin position="6"/>
        <end position="123"/>
    </location>
</feature>
<dbReference type="Pfam" id="PF00903">
    <property type="entry name" value="Glyoxalase"/>
    <property type="match status" value="1"/>
</dbReference>
<comment type="caution">
    <text evidence="2">The sequence shown here is derived from an EMBL/GenBank/DDBJ whole genome shotgun (WGS) entry which is preliminary data.</text>
</comment>
<dbReference type="PANTHER" id="PTHR34109">
    <property type="entry name" value="BNAUNNG04460D PROTEIN-RELATED"/>
    <property type="match status" value="1"/>
</dbReference>
<name>A0ABS0JP15_9ACTN</name>
<accession>A0ABS0JP15</accession>
<dbReference type="InterPro" id="IPR004360">
    <property type="entry name" value="Glyas_Fos-R_dOase_dom"/>
</dbReference>
<dbReference type="InterPro" id="IPR037523">
    <property type="entry name" value="VOC_core"/>
</dbReference>
<dbReference type="PROSITE" id="PS51819">
    <property type="entry name" value="VOC"/>
    <property type="match status" value="1"/>
</dbReference>
<evidence type="ECO:0000313" key="3">
    <source>
        <dbReference type="Proteomes" id="UP000614915"/>
    </source>
</evidence>
<dbReference type="EMBL" id="JADOTX010000001">
    <property type="protein sequence ID" value="MBG6068679.1"/>
    <property type="molecule type" value="Genomic_DNA"/>
</dbReference>
<dbReference type="Proteomes" id="UP000614915">
    <property type="component" value="Unassembled WGS sequence"/>
</dbReference>
<sequence length="124" mass="13424">MDSVFTEAFPIVTTPDLPRLIAFYRDVVGFELTYRFPDEGAPEFVALRLGSSELGLAANPEAGEPAGSHRWELCVYADDCDAAVGALRTGGATVTEEPVDQPWGERSARVTDPDGNRLLVLARL</sequence>
<dbReference type="Gene3D" id="3.10.180.10">
    <property type="entry name" value="2,3-Dihydroxybiphenyl 1,2-Dioxygenase, domain 1"/>
    <property type="match status" value="1"/>
</dbReference>
<evidence type="ECO:0000313" key="2">
    <source>
        <dbReference type="EMBL" id="MBG6068679.1"/>
    </source>
</evidence>
<dbReference type="RefSeq" id="WP_307788208.1">
    <property type="nucleotide sequence ID" value="NZ_JADOTX010000001.1"/>
</dbReference>
<dbReference type="GO" id="GO:0016829">
    <property type="term" value="F:lyase activity"/>
    <property type="evidence" value="ECO:0007669"/>
    <property type="project" value="UniProtKB-KW"/>
</dbReference>
<proteinExistence type="predicted"/>
<gene>
    <name evidence="2" type="ORF">IW248_004966</name>
</gene>
<reference evidence="2 3" key="1">
    <citation type="submission" date="2020-11" db="EMBL/GenBank/DDBJ databases">
        <title>Sequencing the genomes of 1000 actinobacteria strains.</title>
        <authorList>
            <person name="Klenk H.-P."/>
        </authorList>
    </citation>
    <scope>NUCLEOTIDE SEQUENCE [LARGE SCALE GENOMIC DNA]</scope>
    <source>
        <strain evidence="2 3">DSM 101692</strain>
    </source>
</reference>
<dbReference type="InterPro" id="IPR029068">
    <property type="entry name" value="Glyas_Bleomycin-R_OHBP_Dase"/>
</dbReference>
<keyword evidence="2" id="KW-0456">Lyase</keyword>